<evidence type="ECO:0000313" key="2">
    <source>
        <dbReference type="Proteomes" id="UP001225316"/>
    </source>
</evidence>
<comment type="caution">
    <text evidence="1">The sequence shown here is derived from an EMBL/GenBank/DDBJ whole genome shotgun (WGS) entry which is preliminary data.</text>
</comment>
<name>A0ABU1B026_9BACT</name>
<dbReference type="InterPro" id="IPR003737">
    <property type="entry name" value="GlcNAc_PI_deacetylase-related"/>
</dbReference>
<dbReference type="Gene3D" id="3.40.50.10320">
    <property type="entry name" value="LmbE-like"/>
    <property type="match status" value="1"/>
</dbReference>
<gene>
    <name evidence="1" type="ORF">QEH52_14480</name>
</gene>
<sequence>MKLQFSQQGSDLYIPDANDDALARTTHLGVGAHQDDLEFMAMHGIIECYEKNDQWFGGVTCTNGAGSARTGEFAHVTDEEMQAIRAEEQREAARVGQYSFMAQLHLSSAGIKDPDNHDIENDLVKILSAAQPEVVYTHNLADKHSTHIAVAASLIKAIRRLPQELRPKQLIGCEVWRNLDWLPDDKKLIMDLSARTELAAQLNGLFVSQISGGKRYDLAVEGRRRANATFFDSHSIDASQSVAFGVDLTPLIEDDSLSPEAYILSFLEDFKQDVQKQVSTYF</sequence>
<dbReference type="RefSeq" id="WP_308951389.1">
    <property type="nucleotide sequence ID" value="NZ_JARXHW010000039.1"/>
</dbReference>
<dbReference type="EC" id="3.5.1.-" evidence="1"/>
<dbReference type="Proteomes" id="UP001225316">
    <property type="component" value="Unassembled WGS sequence"/>
</dbReference>
<dbReference type="Pfam" id="PF02585">
    <property type="entry name" value="PIG-L"/>
    <property type="match status" value="1"/>
</dbReference>
<dbReference type="EMBL" id="JARXHW010000039">
    <property type="protein sequence ID" value="MDQ8208730.1"/>
    <property type="molecule type" value="Genomic_DNA"/>
</dbReference>
<dbReference type="SUPFAM" id="SSF102588">
    <property type="entry name" value="LmbE-like"/>
    <property type="match status" value="1"/>
</dbReference>
<dbReference type="InterPro" id="IPR024078">
    <property type="entry name" value="LmbE-like_dom_sf"/>
</dbReference>
<protein>
    <submittedName>
        <fullName evidence="1">PIG-L family deacetylase</fullName>
        <ecNumber evidence="1">3.5.1.-</ecNumber>
    </submittedName>
</protein>
<proteinExistence type="predicted"/>
<reference evidence="1 2" key="1">
    <citation type="submission" date="2023-04" db="EMBL/GenBank/DDBJ databases">
        <title>A novel bacteria isolated from coastal sediment.</title>
        <authorList>
            <person name="Liu X.-J."/>
            <person name="Du Z.-J."/>
        </authorList>
    </citation>
    <scope>NUCLEOTIDE SEQUENCE [LARGE SCALE GENOMIC DNA]</scope>
    <source>
        <strain evidence="1 2">SDUM461003</strain>
    </source>
</reference>
<keyword evidence="1" id="KW-0378">Hydrolase</keyword>
<keyword evidence="2" id="KW-1185">Reference proteome</keyword>
<organism evidence="1 2">
    <name type="scientific">Thalassobacterium maritimum</name>
    <dbReference type="NCBI Taxonomy" id="3041265"/>
    <lineage>
        <taxon>Bacteria</taxon>
        <taxon>Pseudomonadati</taxon>
        <taxon>Verrucomicrobiota</taxon>
        <taxon>Opitutia</taxon>
        <taxon>Puniceicoccales</taxon>
        <taxon>Coraliomargaritaceae</taxon>
        <taxon>Thalassobacterium</taxon>
    </lineage>
</organism>
<accession>A0ABU1B026</accession>
<evidence type="ECO:0000313" key="1">
    <source>
        <dbReference type="EMBL" id="MDQ8208730.1"/>
    </source>
</evidence>
<dbReference type="GO" id="GO:0016787">
    <property type="term" value="F:hydrolase activity"/>
    <property type="evidence" value="ECO:0007669"/>
    <property type="project" value="UniProtKB-KW"/>
</dbReference>